<dbReference type="OrthoDB" id="6090131at2759"/>
<organism evidence="6 7">
    <name type="scientific">Stylophora pistillata</name>
    <name type="common">Smooth cauliflower coral</name>
    <dbReference type="NCBI Taxonomy" id="50429"/>
    <lineage>
        <taxon>Eukaryota</taxon>
        <taxon>Metazoa</taxon>
        <taxon>Cnidaria</taxon>
        <taxon>Anthozoa</taxon>
        <taxon>Hexacorallia</taxon>
        <taxon>Scleractinia</taxon>
        <taxon>Astrocoeniina</taxon>
        <taxon>Pocilloporidae</taxon>
        <taxon>Stylophora</taxon>
    </lineage>
</organism>
<keyword evidence="2" id="KW-0157">Chromophore</keyword>
<evidence type="ECO:0000256" key="5">
    <source>
        <dbReference type="SAM" id="MobiDB-lite"/>
    </source>
</evidence>
<evidence type="ECO:0000313" key="7">
    <source>
        <dbReference type="Proteomes" id="UP000225706"/>
    </source>
</evidence>
<comment type="caution">
    <text evidence="6">The sequence shown here is derived from an EMBL/GenBank/DDBJ whole genome shotgun (WGS) entry which is preliminary data.</text>
</comment>
<dbReference type="Proteomes" id="UP000225706">
    <property type="component" value="Unassembled WGS sequence"/>
</dbReference>
<name>A0A2B4R8W8_STYPI</name>
<dbReference type="GO" id="GO:0008218">
    <property type="term" value="P:bioluminescence"/>
    <property type="evidence" value="ECO:0007669"/>
    <property type="project" value="UniProtKB-KW"/>
</dbReference>
<gene>
    <name evidence="6" type="ORF">AWC38_SpisGene23170</name>
</gene>
<dbReference type="Gene3D" id="2.40.155.10">
    <property type="entry name" value="Green fluorescent protein"/>
    <property type="match status" value="4"/>
</dbReference>
<evidence type="ECO:0000256" key="2">
    <source>
        <dbReference type="ARBA" id="ARBA00022991"/>
    </source>
</evidence>
<dbReference type="InterPro" id="IPR011584">
    <property type="entry name" value="GFP-related"/>
</dbReference>
<dbReference type="AlphaFoldDB" id="A0A2B4R8W8"/>
<evidence type="ECO:0000313" key="6">
    <source>
        <dbReference type="EMBL" id="PFX12807.1"/>
    </source>
</evidence>
<evidence type="ECO:0000256" key="4">
    <source>
        <dbReference type="ARBA" id="ARBA00023262"/>
    </source>
</evidence>
<dbReference type="SUPFAM" id="SSF54511">
    <property type="entry name" value="GFP-like"/>
    <property type="match status" value="1"/>
</dbReference>
<dbReference type="InterPro" id="IPR009017">
    <property type="entry name" value="GFP"/>
</dbReference>
<evidence type="ECO:0000256" key="3">
    <source>
        <dbReference type="ARBA" id="ARBA00023223"/>
    </source>
</evidence>
<comment type="similarity">
    <text evidence="1">Belongs to the GFP family.</text>
</comment>
<feature type="region of interest" description="Disordered" evidence="5">
    <location>
        <begin position="353"/>
        <end position="374"/>
    </location>
</feature>
<reference evidence="7" key="1">
    <citation type="journal article" date="2017" name="bioRxiv">
        <title>Comparative analysis of the genomes of Stylophora pistillata and Acropora digitifera provides evidence for extensive differences between species of corals.</title>
        <authorList>
            <person name="Voolstra C.R."/>
            <person name="Li Y."/>
            <person name="Liew Y.J."/>
            <person name="Baumgarten S."/>
            <person name="Zoccola D."/>
            <person name="Flot J.-F."/>
            <person name="Tambutte S."/>
            <person name="Allemand D."/>
            <person name="Aranda M."/>
        </authorList>
    </citation>
    <scope>NUCLEOTIDE SEQUENCE [LARGE SCALE GENOMIC DNA]</scope>
</reference>
<protein>
    <submittedName>
        <fullName evidence="6">GFP-like fluorescent chromoprotein FP506</fullName>
    </submittedName>
</protein>
<keyword evidence="4" id="KW-0599">Photoprotein</keyword>
<dbReference type="EMBL" id="LSMT01001174">
    <property type="protein sequence ID" value="PFX12807.1"/>
    <property type="molecule type" value="Genomic_DNA"/>
</dbReference>
<feature type="non-terminal residue" evidence="6">
    <location>
        <position position="1"/>
    </location>
</feature>
<dbReference type="Pfam" id="PF01353">
    <property type="entry name" value="GFP"/>
    <property type="match status" value="3"/>
</dbReference>
<proteinExistence type="inferred from homology"/>
<sequence length="374" mass="42433">SVQLGRRRSELQQIISNRNQVWKVKPFILNMSHSKQGITKDMTMKYKMEGCVNGHPFTIRGNGNGNPYETKQPVTLPQNHVVEHRIVRTGDGDKVNLVETAEAHVNPLTKQPVTLPPNHVVEHRILRTGDGDKINLVETAEAHVNPLTKQPVTLPPNHVVEHRILRTGDGDKINLVETAEAHVNPLMPATSLTLLVAHRVREQVKVQVHRSGKMKIWGGSRTQRANTLSSQIAFCEKGELYIEYRRMSCKERSSKLRKFCEKDETTSAPLTTRRPYPDYGKLPNFHYLSWSATSTDGREPEDFQPRAQIKRSFEESESVSGDSEAIRKFSDKYTVLEKLVAEYVEHLAHIKMRKEKKKEETETGVNGTAEPGVQ</sequence>
<keyword evidence="3" id="KW-0455">Luminescence</keyword>
<accession>A0A2B4R8W8</accession>
<evidence type="ECO:0000256" key="1">
    <source>
        <dbReference type="ARBA" id="ARBA00008949"/>
    </source>
</evidence>
<keyword evidence="7" id="KW-1185">Reference proteome</keyword>